<dbReference type="Pfam" id="PF07715">
    <property type="entry name" value="Plug"/>
    <property type="match status" value="1"/>
</dbReference>
<dbReference type="InterPro" id="IPR037066">
    <property type="entry name" value="Plug_dom_sf"/>
</dbReference>
<organism evidence="5 6">
    <name type="scientific">Mucilaginibacter hurinus</name>
    <dbReference type="NCBI Taxonomy" id="2201324"/>
    <lineage>
        <taxon>Bacteria</taxon>
        <taxon>Pseudomonadati</taxon>
        <taxon>Bacteroidota</taxon>
        <taxon>Sphingobacteriia</taxon>
        <taxon>Sphingobacteriales</taxon>
        <taxon>Sphingobacteriaceae</taxon>
        <taxon>Mucilaginibacter</taxon>
    </lineage>
</organism>
<dbReference type="SUPFAM" id="SSF49464">
    <property type="entry name" value="Carboxypeptidase regulatory domain-like"/>
    <property type="match status" value="1"/>
</dbReference>
<evidence type="ECO:0000256" key="3">
    <source>
        <dbReference type="ARBA" id="ARBA00023237"/>
    </source>
</evidence>
<dbReference type="AlphaFoldDB" id="A0A367GPD4"/>
<keyword evidence="2" id="KW-0472">Membrane</keyword>
<evidence type="ECO:0000313" key="5">
    <source>
        <dbReference type="EMBL" id="RCH55352.1"/>
    </source>
</evidence>
<dbReference type="GO" id="GO:0009279">
    <property type="term" value="C:cell outer membrane"/>
    <property type="evidence" value="ECO:0007669"/>
    <property type="project" value="UniProtKB-SubCell"/>
</dbReference>
<evidence type="ECO:0000256" key="1">
    <source>
        <dbReference type="ARBA" id="ARBA00004442"/>
    </source>
</evidence>
<dbReference type="SUPFAM" id="SSF56935">
    <property type="entry name" value="Porins"/>
    <property type="match status" value="1"/>
</dbReference>
<comment type="subcellular location">
    <subcellularLocation>
        <location evidence="1">Cell outer membrane</location>
    </subcellularLocation>
</comment>
<feature type="domain" description="TonB-dependent receptor plug" evidence="4">
    <location>
        <begin position="202"/>
        <end position="254"/>
    </location>
</feature>
<dbReference type="Proteomes" id="UP000253209">
    <property type="component" value="Unassembled WGS sequence"/>
</dbReference>
<dbReference type="InterPro" id="IPR012910">
    <property type="entry name" value="Plug_dom"/>
</dbReference>
<protein>
    <submittedName>
        <fullName evidence="5">SusC/RagA family TonB-linked outer membrane protein</fullName>
    </submittedName>
</protein>
<dbReference type="InterPro" id="IPR023996">
    <property type="entry name" value="TonB-dep_OMP_SusC/RagA"/>
</dbReference>
<evidence type="ECO:0000259" key="4">
    <source>
        <dbReference type="Pfam" id="PF07715"/>
    </source>
</evidence>
<dbReference type="RefSeq" id="WP_114004974.1">
    <property type="nucleotide sequence ID" value="NZ_QGDC01000004.1"/>
</dbReference>
<dbReference type="InterPro" id="IPR036942">
    <property type="entry name" value="Beta-barrel_TonB_sf"/>
</dbReference>
<name>A0A367GPD4_9SPHI</name>
<dbReference type="OrthoDB" id="9768177at2"/>
<accession>A0A367GPD4</accession>
<dbReference type="Gene3D" id="2.170.130.10">
    <property type="entry name" value="TonB-dependent receptor, plug domain"/>
    <property type="match status" value="1"/>
</dbReference>
<dbReference type="InterPro" id="IPR008969">
    <property type="entry name" value="CarboxyPept-like_regulatory"/>
</dbReference>
<evidence type="ECO:0000256" key="2">
    <source>
        <dbReference type="ARBA" id="ARBA00023136"/>
    </source>
</evidence>
<sequence>MLSCYLKNYFTVAAVTFLLLQISYQSPIYAKTQHAPADTLTGKVVDDYGHALQGVKVGVQGTTLTVYTAANGEFNIAAPVKSKLYFHYKGYLDAEKLITDTGAILVKLTPSYLQQPDTVNILYGRTRIDNIVGSISSIYTNQVTTTPSPVYSVALAGRLAGLYTEQYSGWPQADASSLLTFFYISVPSNTGRAPEPTDNKEVNLQLRGPLKPVTIVDGVQRDLFSIDPENIESISVLKDGLSTILLGQRSSNGVLLITTKKARAGSPRVSFTAQTGFQNPLKMPEPLSAYEYAYLYNEARTNEGKTAQYTPEDLQAYKDGSNPYLHPDVNWFKTILRRNAPIRRYNLNVGGGGNFARYHLSLGYLDQDGMFITSPDNTYNTNNKLKRYTISSSVEITPNKNFEVALKFLGRIQDSNEPGSNFSTLLSELYTTPNNAYPVFNPNKSFGGNSIYQTNLYAQTVNSGYFPKYAKDLVVDLELNYKFDRWVPGLYSKIKGNFSVLSSNAAARNRTNEVYRYTLNNNEPTYTRYGQITDPNNEFRLTASAQYVYAQVMAGYNKQFGAHNINASLFADMRSVTLNFELPGTYRNYAGKIDYNYKNKYFAQAAVNRSGYDRFKPGIQFGTFYGGGLGWKISEENFIKEHISWINLLKLRTTFAKTGNANVGYFIWRKGYGSQDSRLYYFGAGLNPAQYDYLSELALTNENATWEKANKFDIGVDLSILNDRLQFTADYYNNKFYDLMQVRGKTSALIGNVYNTENIGINRYTGMEFTATYKNKLNSFHYFVTGNVSFMQSRVLFMDEVIQPNSFNKRTGQPVNAPFGYLADGFFATQEEASSSPTVSGYTAKAGDIRFKDIGGPDTNPDGSPKPDGVINQFDQTFLGSKKPLLFYGVTIGFNYKGFDLTALVQGVGNRVIMTEMNALSVAFLGSGTYTGQAYKQHLNRWTPETASSASYPRLSDAATINNNVPSSFWMHSGNYFRLKNIDVGYTLPISWTSKIKVSSLRIFANGLNLFTDPGYDIYDPEQAQNVFNYPIQKVFNLGVNIKL</sequence>
<evidence type="ECO:0000313" key="6">
    <source>
        <dbReference type="Proteomes" id="UP000253209"/>
    </source>
</evidence>
<gene>
    <name evidence="5" type="ORF">DJ568_09230</name>
</gene>
<proteinExistence type="predicted"/>
<dbReference type="Gene3D" id="2.40.170.20">
    <property type="entry name" value="TonB-dependent receptor, beta-barrel domain"/>
    <property type="match status" value="1"/>
</dbReference>
<keyword evidence="6" id="KW-1185">Reference proteome</keyword>
<comment type="caution">
    <text evidence="5">The sequence shown here is derived from an EMBL/GenBank/DDBJ whole genome shotgun (WGS) entry which is preliminary data.</text>
</comment>
<dbReference type="NCBIfam" id="TIGR04056">
    <property type="entry name" value="OMP_RagA_SusC"/>
    <property type="match status" value="1"/>
</dbReference>
<reference evidence="5 6" key="1">
    <citation type="submission" date="2018-05" db="EMBL/GenBank/DDBJ databases">
        <title>Mucilaginibacter hurinus sp. nov., isolated from briquette warehouse soil.</title>
        <authorList>
            <person name="Choi L."/>
        </authorList>
    </citation>
    <scope>NUCLEOTIDE SEQUENCE [LARGE SCALE GENOMIC DNA]</scope>
    <source>
        <strain evidence="5 6">ZR32</strain>
    </source>
</reference>
<dbReference type="EMBL" id="QGDC01000004">
    <property type="protein sequence ID" value="RCH55352.1"/>
    <property type="molecule type" value="Genomic_DNA"/>
</dbReference>
<keyword evidence="3" id="KW-0998">Cell outer membrane</keyword>